<organism evidence="2 3">
    <name type="scientific">Lithospermum erythrorhizon</name>
    <name type="common">Purple gromwell</name>
    <name type="synonym">Lithospermum officinale var. erythrorhizon</name>
    <dbReference type="NCBI Taxonomy" id="34254"/>
    <lineage>
        <taxon>Eukaryota</taxon>
        <taxon>Viridiplantae</taxon>
        <taxon>Streptophyta</taxon>
        <taxon>Embryophyta</taxon>
        <taxon>Tracheophyta</taxon>
        <taxon>Spermatophyta</taxon>
        <taxon>Magnoliopsida</taxon>
        <taxon>eudicotyledons</taxon>
        <taxon>Gunneridae</taxon>
        <taxon>Pentapetalae</taxon>
        <taxon>asterids</taxon>
        <taxon>lamiids</taxon>
        <taxon>Boraginales</taxon>
        <taxon>Boraginaceae</taxon>
        <taxon>Boraginoideae</taxon>
        <taxon>Lithospermeae</taxon>
        <taxon>Lithospermum</taxon>
    </lineage>
</organism>
<evidence type="ECO:0000256" key="1">
    <source>
        <dbReference type="SAM" id="MobiDB-lite"/>
    </source>
</evidence>
<dbReference type="AlphaFoldDB" id="A0AAV3QGR7"/>
<keyword evidence="3" id="KW-1185">Reference proteome</keyword>
<dbReference type="EMBL" id="BAABME010021279">
    <property type="protein sequence ID" value="GAA0162894.1"/>
    <property type="molecule type" value="Genomic_DNA"/>
</dbReference>
<evidence type="ECO:0000313" key="2">
    <source>
        <dbReference type="EMBL" id="GAA0162894.1"/>
    </source>
</evidence>
<feature type="region of interest" description="Disordered" evidence="1">
    <location>
        <begin position="1"/>
        <end position="91"/>
    </location>
</feature>
<name>A0AAV3QGR7_LITER</name>
<protein>
    <submittedName>
        <fullName evidence="2">Uncharacterized protein</fullName>
    </submittedName>
</protein>
<evidence type="ECO:0000313" key="3">
    <source>
        <dbReference type="Proteomes" id="UP001454036"/>
    </source>
</evidence>
<feature type="compositionally biased region" description="Basic and acidic residues" evidence="1">
    <location>
        <begin position="46"/>
        <end position="73"/>
    </location>
</feature>
<proteinExistence type="predicted"/>
<comment type="caution">
    <text evidence="2">The sequence shown here is derived from an EMBL/GenBank/DDBJ whole genome shotgun (WGS) entry which is preliminary data.</text>
</comment>
<feature type="compositionally biased region" description="Polar residues" evidence="1">
    <location>
        <begin position="82"/>
        <end position="91"/>
    </location>
</feature>
<sequence>MEPNIHSRLGVSTRAQSALGGAEDKGRPSTLANPPKKNPKISRMSPVEEAREYIQAHRHTEEQGNVDVKTRGDRVHRHERSCQNSPHQLVR</sequence>
<reference evidence="2 3" key="1">
    <citation type="submission" date="2024-01" db="EMBL/GenBank/DDBJ databases">
        <title>The complete chloroplast genome sequence of Lithospermum erythrorhizon: insights into the phylogenetic relationship among Boraginaceae species and the maternal lineages of purple gromwells.</title>
        <authorList>
            <person name="Okada T."/>
            <person name="Watanabe K."/>
        </authorList>
    </citation>
    <scope>NUCLEOTIDE SEQUENCE [LARGE SCALE GENOMIC DNA]</scope>
</reference>
<accession>A0AAV3QGR7</accession>
<gene>
    <name evidence="2" type="ORF">LIER_39494</name>
</gene>
<dbReference type="Proteomes" id="UP001454036">
    <property type="component" value="Unassembled WGS sequence"/>
</dbReference>